<evidence type="ECO:0000256" key="5">
    <source>
        <dbReference type="SAM" id="Phobius"/>
    </source>
</evidence>
<dbReference type="InParanoid" id="A0A6P7WXL3"/>
<proteinExistence type="predicted"/>
<dbReference type="InterPro" id="IPR036179">
    <property type="entry name" value="Ig-like_dom_sf"/>
</dbReference>
<keyword evidence="3 5" id="KW-0472">Membrane</keyword>
<dbReference type="Gene3D" id="2.60.40.10">
    <property type="entry name" value="Immunoglobulins"/>
    <property type="match status" value="1"/>
</dbReference>
<keyword evidence="5" id="KW-1133">Transmembrane helix</keyword>
<dbReference type="Proteomes" id="UP000515156">
    <property type="component" value="Chromosome 14"/>
</dbReference>
<keyword evidence="5" id="KW-0812">Transmembrane</keyword>
<name>A0A6P7WXL3_9AMPH</name>
<evidence type="ECO:0000256" key="1">
    <source>
        <dbReference type="ARBA" id="ARBA00004370"/>
    </source>
</evidence>
<keyword evidence="6" id="KW-1185">Reference proteome</keyword>
<dbReference type="PANTHER" id="PTHR12080:SF121">
    <property type="entry name" value="IG-LIKE DOMAIN-CONTAINING PROTEIN-RELATED"/>
    <property type="match status" value="1"/>
</dbReference>
<dbReference type="InterPro" id="IPR013783">
    <property type="entry name" value="Ig-like_fold"/>
</dbReference>
<dbReference type="PANTHER" id="PTHR12080">
    <property type="entry name" value="SIGNALING LYMPHOCYTIC ACTIVATION MOLECULE"/>
    <property type="match status" value="1"/>
</dbReference>
<evidence type="ECO:0000256" key="4">
    <source>
        <dbReference type="ARBA" id="ARBA00023180"/>
    </source>
</evidence>
<reference evidence="7" key="1">
    <citation type="submission" date="2025-08" db="UniProtKB">
        <authorList>
            <consortium name="RefSeq"/>
        </authorList>
    </citation>
    <scope>IDENTIFICATION</scope>
</reference>
<gene>
    <name evidence="7" type="primary">LOC115457638</name>
</gene>
<dbReference type="GeneID" id="115457638"/>
<evidence type="ECO:0000256" key="3">
    <source>
        <dbReference type="ARBA" id="ARBA00023136"/>
    </source>
</evidence>
<accession>A0A6P7WXL3</accession>
<dbReference type="InterPro" id="IPR015631">
    <property type="entry name" value="CD2/SLAM_rcpt"/>
</dbReference>
<protein>
    <submittedName>
        <fullName evidence="7">Uncharacterized protein LOC115457638</fullName>
    </submittedName>
</protein>
<evidence type="ECO:0000313" key="6">
    <source>
        <dbReference type="Proteomes" id="UP000515156"/>
    </source>
</evidence>
<dbReference type="SUPFAM" id="SSF48726">
    <property type="entry name" value="Immunoglobulin"/>
    <property type="match status" value="1"/>
</dbReference>
<sequence>MELMDGFLLCTLFAGVGNIQEQDPPPIVVHGNVGESTCLSLNVSLEEIRGIRWFFSSVYNSEKLWIGEYRNGTFQDRLSGKFDQRLTMNDGKTLKIDELKKNDTGTFEAQIAFSDNNMVEQMFQLCVHGGKQELFCLLFMSITFIAIIVITLLMFFYWKKKRKRYAASYISKIWSYVWRQDDTGIPPRENNDICENLQNSLLESQLQQQVQIVNEVIVPKEKSTEVT</sequence>
<dbReference type="RefSeq" id="XP_030043010.1">
    <property type="nucleotide sequence ID" value="XM_030187150.1"/>
</dbReference>
<dbReference type="GO" id="GO:0016020">
    <property type="term" value="C:membrane"/>
    <property type="evidence" value="ECO:0007669"/>
    <property type="project" value="UniProtKB-SubCell"/>
</dbReference>
<dbReference type="KEGG" id="muo:115457638"/>
<keyword evidence="4" id="KW-0325">Glycoprotein</keyword>
<comment type="subcellular location">
    <subcellularLocation>
        <location evidence="1">Membrane</location>
    </subcellularLocation>
</comment>
<dbReference type="AlphaFoldDB" id="A0A6P7WXL3"/>
<feature type="transmembrane region" description="Helical" evidence="5">
    <location>
        <begin position="137"/>
        <end position="158"/>
    </location>
</feature>
<evidence type="ECO:0000256" key="2">
    <source>
        <dbReference type="ARBA" id="ARBA00022729"/>
    </source>
</evidence>
<organism evidence="6 7">
    <name type="scientific">Microcaecilia unicolor</name>
    <dbReference type="NCBI Taxonomy" id="1415580"/>
    <lineage>
        <taxon>Eukaryota</taxon>
        <taxon>Metazoa</taxon>
        <taxon>Chordata</taxon>
        <taxon>Craniata</taxon>
        <taxon>Vertebrata</taxon>
        <taxon>Euteleostomi</taxon>
        <taxon>Amphibia</taxon>
        <taxon>Gymnophiona</taxon>
        <taxon>Siphonopidae</taxon>
        <taxon>Microcaecilia</taxon>
    </lineage>
</organism>
<dbReference type="OrthoDB" id="8963224at2759"/>
<keyword evidence="2" id="KW-0732">Signal</keyword>
<evidence type="ECO:0000313" key="7">
    <source>
        <dbReference type="RefSeq" id="XP_030043010.1"/>
    </source>
</evidence>